<evidence type="ECO:0000256" key="1">
    <source>
        <dbReference type="SAM" id="Phobius"/>
    </source>
</evidence>
<accession>A0A1S1Q2S5</accession>
<keyword evidence="1" id="KW-1133">Transmembrane helix</keyword>
<gene>
    <name evidence="2" type="ORF">CC117_07300</name>
</gene>
<dbReference type="RefSeq" id="WP_071090559.1">
    <property type="nucleotide sequence ID" value="NZ_MBLM01000163.1"/>
</dbReference>
<evidence type="ECO:0000313" key="3">
    <source>
        <dbReference type="Proteomes" id="UP000179627"/>
    </source>
</evidence>
<keyword evidence="1" id="KW-0472">Membrane</keyword>
<protein>
    <submittedName>
        <fullName evidence="2">Uncharacterized protein</fullName>
    </submittedName>
</protein>
<reference evidence="3" key="1">
    <citation type="submission" date="2016-07" db="EMBL/GenBank/DDBJ databases">
        <title>Sequence Frankia sp. strain CcI1.17.</title>
        <authorList>
            <person name="Ghodhbane-Gtari F."/>
            <person name="Swanson E."/>
            <person name="Gueddou A."/>
            <person name="Morris K."/>
            <person name="Hezbri K."/>
            <person name="Ktari A."/>
            <person name="Nouioui I."/>
            <person name="Abebe-Akele F."/>
            <person name="Simpson S."/>
            <person name="Thomas K."/>
            <person name="Gtari M."/>
            <person name="Tisa L.S."/>
            <person name="Hurst S."/>
        </authorList>
    </citation>
    <scope>NUCLEOTIDE SEQUENCE [LARGE SCALE GENOMIC DNA]</scope>
    <source>
        <strain evidence="3">Cc1.17</strain>
    </source>
</reference>
<dbReference type="Proteomes" id="UP000179627">
    <property type="component" value="Unassembled WGS sequence"/>
</dbReference>
<dbReference type="AlphaFoldDB" id="A0A1S1Q2S5"/>
<feature type="transmembrane region" description="Helical" evidence="1">
    <location>
        <begin position="56"/>
        <end position="78"/>
    </location>
</feature>
<comment type="caution">
    <text evidence="2">The sequence shown here is derived from an EMBL/GenBank/DDBJ whole genome shotgun (WGS) entry which is preliminary data.</text>
</comment>
<name>A0A1S1Q2S5_9ACTN</name>
<organism evidence="2 3">
    <name type="scientific">Parafrankia colletiae</name>
    <dbReference type="NCBI Taxonomy" id="573497"/>
    <lineage>
        <taxon>Bacteria</taxon>
        <taxon>Bacillati</taxon>
        <taxon>Actinomycetota</taxon>
        <taxon>Actinomycetes</taxon>
        <taxon>Frankiales</taxon>
        <taxon>Frankiaceae</taxon>
        <taxon>Parafrankia</taxon>
    </lineage>
</organism>
<keyword evidence="1" id="KW-0812">Transmembrane</keyword>
<dbReference type="EMBL" id="MBLM01000163">
    <property type="protein sequence ID" value="OHV29193.1"/>
    <property type="molecule type" value="Genomic_DNA"/>
</dbReference>
<keyword evidence="3" id="KW-1185">Reference proteome</keyword>
<evidence type="ECO:0000313" key="2">
    <source>
        <dbReference type="EMBL" id="OHV29193.1"/>
    </source>
</evidence>
<proteinExistence type="predicted"/>
<dbReference type="OrthoDB" id="9882474at2"/>
<sequence length="93" mass="9377">MYVPLPAAETLAPAGFGPTEPLRGPVAQAVTPAAREASPDHATVLLDLVSGLLTDVVGVAFLLYLSTGLLGILVALVLRAGRRPSRPGPGPAA</sequence>